<feature type="region of interest" description="Disordered" evidence="7">
    <location>
        <begin position="607"/>
        <end position="651"/>
    </location>
</feature>
<keyword evidence="2 8" id="KW-0812">Transmembrane</keyword>
<evidence type="ECO:0000256" key="2">
    <source>
        <dbReference type="ARBA" id="ARBA00022692"/>
    </source>
</evidence>
<feature type="domain" description="ABC transmembrane type-1" evidence="10">
    <location>
        <begin position="48"/>
        <end position="332"/>
    </location>
</feature>
<keyword evidence="3" id="KW-0547">Nucleotide-binding</keyword>
<dbReference type="InterPro" id="IPR003439">
    <property type="entry name" value="ABC_transporter-like_ATP-bd"/>
</dbReference>
<keyword evidence="4 11" id="KW-0067">ATP-binding</keyword>
<gene>
    <name evidence="11" type="ORF">GCM10023094_52030</name>
</gene>
<keyword evidence="6 8" id="KW-0472">Membrane</keyword>
<dbReference type="PANTHER" id="PTHR43394">
    <property type="entry name" value="ATP-DEPENDENT PERMEASE MDL1, MITOCHONDRIAL"/>
    <property type="match status" value="1"/>
</dbReference>
<dbReference type="InterPro" id="IPR036640">
    <property type="entry name" value="ABC1_TM_sf"/>
</dbReference>
<feature type="transmembrane region" description="Helical" evidence="8">
    <location>
        <begin position="83"/>
        <end position="108"/>
    </location>
</feature>
<dbReference type="Gene3D" id="1.20.1560.10">
    <property type="entry name" value="ABC transporter type 1, transmembrane domain"/>
    <property type="match status" value="1"/>
</dbReference>
<feature type="transmembrane region" description="Helical" evidence="8">
    <location>
        <begin position="47"/>
        <end position="71"/>
    </location>
</feature>
<dbReference type="PROSITE" id="PS00211">
    <property type="entry name" value="ABC_TRANSPORTER_1"/>
    <property type="match status" value="1"/>
</dbReference>
<evidence type="ECO:0000259" key="9">
    <source>
        <dbReference type="PROSITE" id="PS50893"/>
    </source>
</evidence>
<evidence type="ECO:0000256" key="6">
    <source>
        <dbReference type="ARBA" id="ARBA00023136"/>
    </source>
</evidence>
<evidence type="ECO:0000259" key="10">
    <source>
        <dbReference type="PROSITE" id="PS50929"/>
    </source>
</evidence>
<dbReference type="SMART" id="SM00382">
    <property type="entry name" value="AAA"/>
    <property type="match status" value="1"/>
</dbReference>
<dbReference type="Pfam" id="PF00005">
    <property type="entry name" value="ABC_tran"/>
    <property type="match status" value="1"/>
</dbReference>
<dbReference type="Pfam" id="PF00664">
    <property type="entry name" value="ABC_membrane"/>
    <property type="match status" value="1"/>
</dbReference>
<dbReference type="SUPFAM" id="SSF52540">
    <property type="entry name" value="P-loop containing nucleoside triphosphate hydrolases"/>
    <property type="match status" value="1"/>
</dbReference>
<evidence type="ECO:0000256" key="7">
    <source>
        <dbReference type="SAM" id="MobiDB-lite"/>
    </source>
</evidence>
<dbReference type="Proteomes" id="UP001501183">
    <property type="component" value="Unassembled WGS sequence"/>
</dbReference>
<evidence type="ECO:0000313" key="11">
    <source>
        <dbReference type="EMBL" id="GAA4489835.1"/>
    </source>
</evidence>
<feature type="compositionally biased region" description="Basic and acidic residues" evidence="7">
    <location>
        <begin position="638"/>
        <end position="651"/>
    </location>
</feature>
<accession>A0ABP8PM04</accession>
<keyword evidence="5 8" id="KW-1133">Transmembrane helix</keyword>
<sequence length="651" mass="69632">MTIPHDGGSRSGPRAPRLDPADRAQLAESPVSLRRIGTLFAPYRWQIAAVVALIVASSTISLANPFLIRAVIDHAIPEQDVPLLIWAVAGMLAITLAASVLGVAQTWISTTVGQRIMHGLRTRVFAHLQRQSLGFFTRTRGGEIQSRLTNDIGGMQTVVTSTATSIAANATTVVGTAIAMAVLSWRLSLLTLLVLPPAIWLTRRVALTRREITARRQRVLADLQTQIEESLSISGVQLGKTLGAGPAMAARFADTSERLTDLEVRAQLSGRWRMATMNIVFAAIPALLYLAAGLPATSGGMTIGTLVAFTGLQAALFRPLMSLLDVGVSVTSSLALFSRIFEYLDLPVDIDDPRHPVPMPRARVRGDLTFEAVGFRYEGADRNALDDITIDVPAGSSLALVGETGSGKTTLASLVARLHDPTAGVVRIDGVDLRDVTLTQLSELVGVVSQETYLLHTTIRENLRRARPDATDTEIEDAARAAQVHDLIAALPDGYDTVVGARGHRFSGGEKQRIAIARTLLRDPRILVLDEATSALDNETEAAVQRALDVVSAGRTTIAVAHRLSTIRDADQIVVLDHGRVAERGTHEELRALGSRYAALLARAGTGRDTGAPAEEGAVTERGAADVAPRVQARRRAPGREEAGDRVAVEV</sequence>
<dbReference type="InterPro" id="IPR017871">
    <property type="entry name" value="ABC_transporter-like_CS"/>
</dbReference>
<dbReference type="InterPro" id="IPR039421">
    <property type="entry name" value="Type_1_exporter"/>
</dbReference>
<dbReference type="InterPro" id="IPR027417">
    <property type="entry name" value="P-loop_NTPase"/>
</dbReference>
<dbReference type="CDD" id="cd18550">
    <property type="entry name" value="ABC_6TM_exporter_like"/>
    <property type="match status" value="1"/>
</dbReference>
<name>A0ABP8PM04_9NOCA</name>
<dbReference type="EMBL" id="BAABFB010000075">
    <property type="protein sequence ID" value="GAA4489835.1"/>
    <property type="molecule type" value="Genomic_DNA"/>
</dbReference>
<feature type="domain" description="ABC transporter" evidence="9">
    <location>
        <begin position="368"/>
        <end position="603"/>
    </location>
</feature>
<feature type="transmembrane region" description="Helical" evidence="8">
    <location>
        <begin position="275"/>
        <end position="292"/>
    </location>
</feature>
<protein>
    <submittedName>
        <fullName evidence="11">ABC transporter ATP-binding protein</fullName>
    </submittedName>
</protein>
<dbReference type="PROSITE" id="PS50893">
    <property type="entry name" value="ABC_TRANSPORTER_2"/>
    <property type="match status" value="1"/>
</dbReference>
<dbReference type="PANTHER" id="PTHR43394:SF1">
    <property type="entry name" value="ATP-BINDING CASSETTE SUB-FAMILY B MEMBER 10, MITOCHONDRIAL"/>
    <property type="match status" value="1"/>
</dbReference>
<dbReference type="InterPro" id="IPR003593">
    <property type="entry name" value="AAA+_ATPase"/>
</dbReference>
<dbReference type="GO" id="GO:0005524">
    <property type="term" value="F:ATP binding"/>
    <property type="evidence" value="ECO:0007669"/>
    <property type="project" value="UniProtKB-KW"/>
</dbReference>
<comment type="caution">
    <text evidence="11">The sequence shown here is derived from an EMBL/GenBank/DDBJ whole genome shotgun (WGS) entry which is preliminary data.</text>
</comment>
<dbReference type="PROSITE" id="PS50929">
    <property type="entry name" value="ABC_TM1F"/>
    <property type="match status" value="1"/>
</dbReference>
<evidence type="ECO:0000256" key="8">
    <source>
        <dbReference type="SAM" id="Phobius"/>
    </source>
</evidence>
<evidence type="ECO:0000256" key="3">
    <source>
        <dbReference type="ARBA" id="ARBA00022741"/>
    </source>
</evidence>
<organism evidence="11 12">
    <name type="scientific">Rhodococcus olei</name>
    <dbReference type="NCBI Taxonomy" id="2161675"/>
    <lineage>
        <taxon>Bacteria</taxon>
        <taxon>Bacillati</taxon>
        <taxon>Actinomycetota</taxon>
        <taxon>Actinomycetes</taxon>
        <taxon>Mycobacteriales</taxon>
        <taxon>Nocardiaceae</taxon>
        <taxon>Rhodococcus</taxon>
    </lineage>
</organism>
<dbReference type="InterPro" id="IPR011527">
    <property type="entry name" value="ABC1_TM_dom"/>
</dbReference>
<evidence type="ECO:0000256" key="4">
    <source>
        <dbReference type="ARBA" id="ARBA00022840"/>
    </source>
</evidence>
<dbReference type="Gene3D" id="3.40.50.300">
    <property type="entry name" value="P-loop containing nucleotide triphosphate hydrolases"/>
    <property type="match status" value="1"/>
</dbReference>
<reference evidence="12" key="1">
    <citation type="journal article" date="2019" name="Int. J. Syst. Evol. Microbiol.">
        <title>The Global Catalogue of Microorganisms (GCM) 10K type strain sequencing project: providing services to taxonomists for standard genome sequencing and annotation.</title>
        <authorList>
            <consortium name="The Broad Institute Genomics Platform"/>
            <consortium name="The Broad Institute Genome Sequencing Center for Infectious Disease"/>
            <person name="Wu L."/>
            <person name="Ma J."/>
        </authorList>
    </citation>
    <scope>NUCLEOTIDE SEQUENCE [LARGE SCALE GENOMIC DNA]</scope>
    <source>
        <strain evidence="12">JCM 32206</strain>
    </source>
</reference>
<keyword evidence="12" id="KW-1185">Reference proteome</keyword>
<proteinExistence type="predicted"/>
<evidence type="ECO:0000256" key="1">
    <source>
        <dbReference type="ARBA" id="ARBA00004651"/>
    </source>
</evidence>
<dbReference type="RefSeq" id="WP_345352581.1">
    <property type="nucleotide sequence ID" value="NZ_BAABFB010000075.1"/>
</dbReference>
<evidence type="ECO:0000256" key="5">
    <source>
        <dbReference type="ARBA" id="ARBA00022989"/>
    </source>
</evidence>
<evidence type="ECO:0000313" key="12">
    <source>
        <dbReference type="Proteomes" id="UP001501183"/>
    </source>
</evidence>
<comment type="subcellular location">
    <subcellularLocation>
        <location evidence="1">Cell membrane</location>
        <topology evidence="1">Multi-pass membrane protein</topology>
    </subcellularLocation>
</comment>
<dbReference type="SUPFAM" id="SSF90123">
    <property type="entry name" value="ABC transporter transmembrane region"/>
    <property type="match status" value="1"/>
</dbReference>
<feature type="transmembrane region" description="Helical" evidence="8">
    <location>
        <begin position="177"/>
        <end position="201"/>
    </location>
</feature>